<accession>A0A0D2FRP4</accession>
<protein>
    <submittedName>
        <fullName evidence="2">Uncharacterized protein</fullName>
    </submittedName>
</protein>
<dbReference type="GeneID" id="25293779"/>
<dbReference type="Proteomes" id="UP000053617">
    <property type="component" value="Unassembled WGS sequence"/>
</dbReference>
<reference evidence="2 3" key="1">
    <citation type="submission" date="2015-01" db="EMBL/GenBank/DDBJ databases">
        <title>The Genome Sequence of Rhinocladiella mackenzie CBS 650.93.</title>
        <authorList>
            <consortium name="The Broad Institute Genomics Platform"/>
            <person name="Cuomo C."/>
            <person name="de Hoog S."/>
            <person name="Gorbushina A."/>
            <person name="Stielow B."/>
            <person name="Teixiera M."/>
            <person name="Abouelleil A."/>
            <person name="Chapman S.B."/>
            <person name="Priest M."/>
            <person name="Young S.K."/>
            <person name="Wortman J."/>
            <person name="Nusbaum C."/>
            <person name="Birren B."/>
        </authorList>
    </citation>
    <scope>NUCLEOTIDE SEQUENCE [LARGE SCALE GENOMIC DNA]</scope>
    <source>
        <strain evidence="2 3">CBS 650.93</strain>
    </source>
</reference>
<organism evidence="2 3">
    <name type="scientific">Rhinocladiella mackenziei CBS 650.93</name>
    <dbReference type="NCBI Taxonomy" id="1442369"/>
    <lineage>
        <taxon>Eukaryota</taxon>
        <taxon>Fungi</taxon>
        <taxon>Dikarya</taxon>
        <taxon>Ascomycota</taxon>
        <taxon>Pezizomycotina</taxon>
        <taxon>Eurotiomycetes</taxon>
        <taxon>Chaetothyriomycetidae</taxon>
        <taxon>Chaetothyriales</taxon>
        <taxon>Herpotrichiellaceae</taxon>
        <taxon>Rhinocladiella</taxon>
    </lineage>
</organism>
<name>A0A0D2FRP4_9EURO</name>
<feature type="compositionally biased region" description="Basic and acidic residues" evidence="1">
    <location>
        <begin position="41"/>
        <end position="57"/>
    </location>
</feature>
<dbReference type="AlphaFoldDB" id="A0A0D2FRP4"/>
<dbReference type="OrthoDB" id="4129177at2759"/>
<evidence type="ECO:0000313" key="3">
    <source>
        <dbReference type="Proteomes" id="UP000053617"/>
    </source>
</evidence>
<dbReference type="HOGENOM" id="CLU_2887013_0_0_1"/>
<sequence>MQEEAEENYERNKSQPGTIIGRPAGLEAYHGRSAMQYQQQSRDRTAQNTQRDDKLRVDATSQT</sequence>
<feature type="region of interest" description="Disordered" evidence="1">
    <location>
        <begin position="1"/>
        <end position="63"/>
    </location>
</feature>
<proteinExistence type="predicted"/>
<keyword evidence="3" id="KW-1185">Reference proteome</keyword>
<dbReference type="EMBL" id="KN847478">
    <property type="protein sequence ID" value="KIX04837.1"/>
    <property type="molecule type" value="Genomic_DNA"/>
</dbReference>
<dbReference type="VEuPathDB" id="FungiDB:Z518_05708"/>
<dbReference type="RefSeq" id="XP_013271973.1">
    <property type="nucleotide sequence ID" value="XM_013416519.1"/>
</dbReference>
<evidence type="ECO:0000256" key="1">
    <source>
        <dbReference type="SAM" id="MobiDB-lite"/>
    </source>
</evidence>
<gene>
    <name evidence="2" type="ORF">Z518_05708</name>
</gene>
<evidence type="ECO:0000313" key="2">
    <source>
        <dbReference type="EMBL" id="KIX04837.1"/>
    </source>
</evidence>